<dbReference type="Gene3D" id="2.60.120.620">
    <property type="entry name" value="q2cbj1_9rhob like domain"/>
    <property type="match status" value="1"/>
</dbReference>
<dbReference type="Pfam" id="PF13759">
    <property type="entry name" value="2OG-FeII_Oxy_5"/>
    <property type="match status" value="1"/>
</dbReference>
<dbReference type="AlphaFoldDB" id="T1C9J6"/>
<proteinExistence type="predicted"/>
<evidence type="ECO:0000313" key="1">
    <source>
        <dbReference type="EMBL" id="EQD62139.1"/>
    </source>
</evidence>
<name>T1C9J6_9ZZZZ</name>
<dbReference type="InterPro" id="IPR012668">
    <property type="entry name" value="CHP02466"/>
</dbReference>
<reference evidence="1" key="2">
    <citation type="journal article" date="2014" name="ISME J.">
        <title>Microbial stratification in low pH oxic and suboxic macroscopic growths along an acid mine drainage.</title>
        <authorList>
            <person name="Mendez-Garcia C."/>
            <person name="Mesa V."/>
            <person name="Sprenger R.R."/>
            <person name="Richter M."/>
            <person name="Diez M.S."/>
            <person name="Solano J."/>
            <person name="Bargiela R."/>
            <person name="Golyshina O.V."/>
            <person name="Manteca A."/>
            <person name="Ramos J.L."/>
            <person name="Gallego J.R."/>
            <person name="Llorente I."/>
            <person name="Martins Dos Santos V.A."/>
            <person name="Jensen O.N."/>
            <person name="Pelaez A.I."/>
            <person name="Sanchez J."/>
            <person name="Ferrer M."/>
        </authorList>
    </citation>
    <scope>NUCLEOTIDE SEQUENCE</scope>
</reference>
<sequence>MPVIDTREWGFDDKIEIHFPTTVLERVHRGCDALNETLYQLLVKLAGQYRNDRQENAVYSGRISTRGGYQTAHHRNFLERPDPAIAEFRERILEPAITHYLHEVFGPPASSIKPWIMGWANLLSEGDWQAPHMHPTPGNLASGVYYVHLPQGAEPPQGWIEFLNPHPAAVQHGATLTRRLEPQSGKLLLFPPYHIHYVHPFRGSGERAIIAFDVLRERPALGMVF</sequence>
<protein>
    <recommendedName>
        <fullName evidence="2">2OG-Fe(II) oxygenase</fullName>
    </recommendedName>
</protein>
<reference evidence="1" key="1">
    <citation type="submission" date="2013-08" db="EMBL/GenBank/DDBJ databases">
        <authorList>
            <person name="Mendez C."/>
            <person name="Richter M."/>
            <person name="Ferrer M."/>
            <person name="Sanchez J."/>
        </authorList>
    </citation>
    <scope>NUCLEOTIDE SEQUENCE</scope>
</reference>
<accession>T1C9J6</accession>
<gene>
    <name evidence="1" type="ORF">B1B_07405</name>
</gene>
<evidence type="ECO:0008006" key="2">
    <source>
        <dbReference type="Google" id="ProtNLM"/>
    </source>
</evidence>
<dbReference type="EMBL" id="AUZY01004709">
    <property type="protein sequence ID" value="EQD62139.1"/>
    <property type="molecule type" value="Genomic_DNA"/>
</dbReference>
<organism evidence="1">
    <name type="scientific">mine drainage metagenome</name>
    <dbReference type="NCBI Taxonomy" id="410659"/>
    <lineage>
        <taxon>unclassified sequences</taxon>
        <taxon>metagenomes</taxon>
        <taxon>ecological metagenomes</taxon>
    </lineage>
</organism>
<comment type="caution">
    <text evidence="1">The sequence shown here is derived from an EMBL/GenBank/DDBJ whole genome shotgun (WGS) entry which is preliminary data.</text>
</comment>